<evidence type="ECO:0000313" key="3">
    <source>
        <dbReference type="Proteomes" id="UP000516437"/>
    </source>
</evidence>
<sequence>MPANFALYYKVPNDGTGHIGESATPYYTEWVGFYWGNNAFDKVLEMRLFESEQVIDLDPYIVILNIPTWVSDSFEISMEYTPYWYLKDPPLPRPEDFDLVDAPAELVVPYPSPLASLVETNRVSPDDSIVDPTSDTMTVHRCRCQSPFPT</sequence>
<evidence type="ECO:0000313" key="1">
    <source>
        <dbReference type="EMBL" id="KAB1199154.1"/>
    </source>
</evidence>
<gene>
    <name evidence="1" type="ORF">CJ030_MR0G027093</name>
    <name evidence="2" type="ORF">CJ030_MR1G027086</name>
</gene>
<reference evidence="2" key="3">
    <citation type="submission" date="2019-09" db="EMBL/GenBank/DDBJ databases">
        <authorList>
            <person name="Gao Z."/>
        </authorList>
    </citation>
    <scope>NUCLEOTIDE SEQUENCE</scope>
    <source>
        <tissue evidence="2">Leaves</tissue>
    </source>
</reference>
<keyword evidence="3" id="KW-1185">Reference proteome</keyword>
<evidence type="ECO:0000313" key="2">
    <source>
        <dbReference type="EMBL" id="KAB1225034.1"/>
    </source>
</evidence>
<protein>
    <submittedName>
        <fullName evidence="2">Uncharacterized protein</fullName>
    </submittedName>
</protein>
<proteinExistence type="predicted"/>
<dbReference type="AlphaFoldDB" id="A0A6A1WIR9"/>
<reference evidence="2" key="1">
    <citation type="submission" date="2018-07" db="EMBL/GenBank/DDBJ databases">
        <authorList>
            <person name="Gao Z.-S."/>
            <person name="Jia H.-M."/>
            <person name="Jia H.-J."/>
            <person name="Cai Q.-L."/>
            <person name="Wang Y."/>
            <person name="Zhao H.-B."/>
        </authorList>
    </citation>
    <scope>NUCLEOTIDE SEQUENCE</scope>
    <source>
        <tissue evidence="2">Leaves</tissue>
    </source>
</reference>
<organism evidence="2 3">
    <name type="scientific">Morella rubra</name>
    <name type="common">Chinese bayberry</name>
    <dbReference type="NCBI Taxonomy" id="262757"/>
    <lineage>
        <taxon>Eukaryota</taxon>
        <taxon>Viridiplantae</taxon>
        <taxon>Streptophyta</taxon>
        <taxon>Embryophyta</taxon>
        <taxon>Tracheophyta</taxon>
        <taxon>Spermatophyta</taxon>
        <taxon>Magnoliopsida</taxon>
        <taxon>eudicotyledons</taxon>
        <taxon>Gunneridae</taxon>
        <taxon>Pentapetalae</taxon>
        <taxon>rosids</taxon>
        <taxon>fabids</taxon>
        <taxon>Fagales</taxon>
        <taxon>Myricaceae</taxon>
        <taxon>Morella</taxon>
    </lineage>
</organism>
<name>A0A6A1WIR9_9ROSI</name>
<reference evidence="2 3" key="2">
    <citation type="journal article" date="2019" name="Plant Biotechnol. J.">
        <title>The red bayberry genome and genetic basis of sex determination.</title>
        <authorList>
            <person name="Jia H.M."/>
            <person name="Jia H.J."/>
            <person name="Cai Q.L."/>
            <person name="Wang Y."/>
            <person name="Zhao H.B."/>
            <person name="Yang W.F."/>
            <person name="Wang G.Y."/>
            <person name="Li Y.H."/>
            <person name="Zhan D.L."/>
            <person name="Shen Y.T."/>
            <person name="Niu Q.F."/>
            <person name="Chang L."/>
            <person name="Qiu J."/>
            <person name="Zhao L."/>
            <person name="Xie H.B."/>
            <person name="Fu W.Y."/>
            <person name="Jin J."/>
            <person name="Li X.W."/>
            <person name="Jiao Y."/>
            <person name="Zhou C.C."/>
            <person name="Tu T."/>
            <person name="Chai C.Y."/>
            <person name="Gao J.L."/>
            <person name="Fan L.J."/>
            <person name="van de Weg E."/>
            <person name="Wang J.Y."/>
            <person name="Gao Z.S."/>
        </authorList>
    </citation>
    <scope>NUCLEOTIDE SEQUENCE [LARGE SCALE GENOMIC DNA]</scope>
    <source>
        <tissue evidence="2">Leaves</tissue>
    </source>
</reference>
<comment type="caution">
    <text evidence="2">The sequence shown here is derived from an EMBL/GenBank/DDBJ whole genome shotgun (WGS) entry which is preliminary data.</text>
</comment>
<dbReference type="EMBL" id="RXIC02000493">
    <property type="protein sequence ID" value="KAB1199154.1"/>
    <property type="molecule type" value="Genomic_DNA"/>
</dbReference>
<dbReference type="EMBL" id="RXIC02000019">
    <property type="protein sequence ID" value="KAB1225034.1"/>
    <property type="molecule type" value="Genomic_DNA"/>
</dbReference>
<dbReference type="Proteomes" id="UP000516437">
    <property type="component" value="Chromosome 1"/>
</dbReference>
<accession>A0A6A1WIR9</accession>